<evidence type="ECO:0000256" key="5">
    <source>
        <dbReference type="SAM" id="SignalP"/>
    </source>
</evidence>
<evidence type="ECO:0000259" key="6">
    <source>
        <dbReference type="Pfam" id="PF04069"/>
    </source>
</evidence>
<evidence type="ECO:0000256" key="3">
    <source>
        <dbReference type="ARBA" id="ARBA00022475"/>
    </source>
</evidence>
<dbReference type="Gene3D" id="3.40.190.100">
    <property type="entry name" value="Glycine betaine-binding periplasmic protein, domain 2"/>
    <property type="match status" value="1"/>
</dbReference>
<name>A0A544YYP6_9ACTN</name>
<dbReference type="PROSITE" id="PS51257">
    <property type="entry name" value="PROKAR_LIPOPROTEIN"/>
    <property type="match status" value="1"/>
</dbReference>
<accession>A0A544YYP6</accession>
<feature type="chain" id="PRO_5021807826" evidence="5">
    <location>
        <begin position="23"/>
        <end position="324"/>
    </location>
</feature>
<dbReference type="GO" id="GO:0031460">
    <property type="term" value="P:glycine betaine transport"/>
    <property type="evidence" value="ECO:0007669"/>
    <property type="project" value="TreeGrafter"/>
</dbReference>
<gene>
    <name evidence="7" type="ORF">FLX08_09920</name>
</gene>
<dbReference type="SUPFAM" id="SSF53850">
    <property type="entry name" value="Periplasmic binding protein-like II"/>
    <property type="match status" value="1"/>
</dbReference>
<feature type="signal peptide" evidence="5">
    <location>
        <begin position="1"/>
        <end position="22"/>
    </location>
</feature>
<dbReference type="EMBL" id="VIRM01000009">
    <property type="protein sequence ID" value="TQS21896.1"/>
    <property type="molecule type" value="Genomic_DNA"/>
</dbReference>
<dbReference type="AlphaFoldDB" id="A0A544YYP6"/>
<dbReference type="Proteomes" id="UP000316541">
    <property type="component" value="Unassembled WGS sequence"/>
</dbReference>
<keyword evidence="3" id="KW-1003">Cell membrane</keyword>
<dbReference type="Gene3D" id="3.40.190.10">
    <property type="entry name" value="Periplasmic binding protein-like II"/>
    <property type="match status" value="1"/>
</dbReference>
<dbReference type="Pfam" id="PF04069">
    <property type="entry name" value="OpuAC"/>
    <property type="match status" value="1"/>
</dbReference>
<keyword evidence="2" id="KW-0813">Transport</keyword>
<keyword evidence="5" id="KW-0732">Signal</keyword>
<dbReference type="GO" id="GO:0015871">
    <property type="term" value="P:choline transport"/>
    <property type="evidence" value="ECO:0007669"/>
    <property type="project" value="TreeGrafter"/>
</dbReference>
<comment type="subcellular location">
    <subcellularLocation>
        <location evidence="1">Cell membrane</location>
    </subcellularLocation>
</comment>
<proteinExistence type="predicted"/>
<dbReference type="PANTHER" id="PTHR47737:SF1">
    <property type="entry name" value="GLYCINE BETAINE_PROLINE BETAINE TRANSPORT SYSTEM PERMEASE PROTEIN PROW"/>
    <property type="match status" value="1"/>
</dbReference>
<dbReference type="PANTHER" id="PTHR47737">
    <property type="entry name" value="GLYCINE BETAINE/PROLINE BETAINE TRANSPORT SYSTEM PERMEASE PROTEIN PROW"/>
    <property type="match status" value="1"/>
</dbReference>
<dbReference type="GO" id="GO:0043190">
    <property type="term" value="C:ATP-binding cassette (ABC) transporter complex"/>
    <property type="evidence" value="ECO:0007669"/>
    <property type="project" value="InterPro"/>
</dbReference>
<evidence type="ECO:0000256" key="4">
    <source>
        <dbReference type="ARBA" id="ARBA00023136"/>
    </source>
</evidence>
<protein>
    <submittedName>
        <fullName evidence="7">Glycine/betaine ABC transporter substrate-binding protein</fullName>
    </submittedName>
</protein>
<evidence type="ECO:0000313" key="7">
    <source>
        <dbReference type="EMBL" id="TQS21896.1"/>
    </source>
</evidence>
<organism evidence="7 8">
    <name type="scientific">Microbispora hainanensis</name>
    <dbReference type="NCBI Taxonomy" id="568844"/>
    <lineage>
        <taxon>Bacteria</taxon>
        <taxon>Bacillati</taxon>
        <taxon>Actinomycetota</taxon>
        <taxon>Actinomycetes</taxon>
        <taxon>Streptosporangiales</taxon>
        <taxon>Streptosporangiaceae</taxon>
        <taxon>Microbispora</taxon>
    </lineage>
</organism>
<dbReference type="GO" id="GO:0005275">
    <property type="term" value="F:amine transmembrane transporter activity"/>
    <property type="evidence" value="ECO:0007669"/>
    <property type="project" value="TreeGrafter"/>
</dbReference>
<keyword evidence="4" id="KW-0472">Membrane</keyword>
<dbReference type="GO" id="GO:0015226">
    <property type="term" value="F:carnitine transmembrane transporter activity"/>
    <property type="evidence" value="ECO:0007669"/>
    <property type="project" value="TreeGrafter"/>
</dbReference>
<dbReference type="InterPro" id="IPR007210">
    <property type="entry name" value="ABC_Gly_betaine_transp_sub-bd"/>
</dbReference>
<evidence type="ECO:0000256" key="1">
    <source>
        <dbReference type="ARBA" id="ARBA00004236"/>
    </source>
</evidence>
<evidence type="ECO:0000256" key="2">
    <source>
        <dbReference type="ARBA" id="ARBA00022448"/>
    </source>
</evidence>
<feature type="domain" description="ABC-type glycine betaine transport system substrate-binding" evidence="6">
    <location>
        <begin position="47"/>
        <end position="293"/>
    </location>
</feature>
<comment type="caution">
    <text evidence="7">The sequence shown here is derived from an EMBL/GenBank/DDBJ whole genome shotgun (WGS) entry which is preliminary data.</text>
</comment>
<sequence>MTSVLRRLRNVTVVLVAATALAACSGTTTDGFATTSGGSGARVARFVQQPWSDLVVETQIAIDILGKLGYQASTQEVSVPLAGQALATGKADAYLGNWWPSQQQVFQKPIDEGKVKVVGTLLSGTQYAPAVPGWVADKYGVHSLADLDKNGDLFGRKIYGIEPGAPANQIIQEAIDKDAYGLGDWQLVQSSTEAMLAEVTRRTAKHQPIVFLGWSPHWMTIDFKLVFMDDPQKVWPGAGEIRVLERMGLDKQDPNLHRFLSQMKVDADSASAWIRALDKEKKTAKAAAEKWMKTHPDMVAGWLNGVTDINGKPASDVVLPSLKG</sequence>
<evidence type="ECO:0000313" key="8">
    <source>
        <dbReference type="Proteomes" id="UP000316541"/>
    </source>
</evidence>
<reference evidence="7 8" key="1">
    <citation type="submission" date="2019-07" db="EMBL/GenBank/DDBJ databases">
        <title>Microbispora hainanensis DSM 45428.</title>
        <authorList>
            <person name="Thawai C."/>
        </authorList>
    </citation>
    <scope>NUCLEOTIDE SEQUENCE [LARGE SCALE GENOMIC DNA]</scope>
    <source>
        <strain evidence="7 8">DSM 45428</strain>
    </source>
</reference>